<dbReference type="AlphaFoldDB" id="A0A9P6HE91"/>
<evidence type="ECO:0000313" key="2">
    <source>
        <dbReference type="Proteomes" id="UP000736335"/>
    </source>
</evidence>
<reference evidence="1" key="1">
    <citation type="journal article" date="2020" name="Nat. Commun.">
        <title>Large-scale genome sequencing of mycorrhizal fungi provides insights into the early evolution of symbiotic traits.</title>
        <authorList>
            <person name="Miyauchi S."/>
            <person name="Kiss E."/>
            <person name="Kuo A."/>
            <person name="Drula E."/>
            <person name="Kohler A."/>
            <person name="Sanchez-Garcia M."/>
            <person name="Morin E."/>
            <person name="Andreopoulos B."/>
            <person name="Barry K.W."/>
            <person name="Bonito G."/>
            <person name="Buee M."/>
            <person name="Carver A."/>
            <person name="Chen C."/>
            <person name="Cichocki N."/>
            <person name="Clum A."/>
            <person name="Culley D."/>
            <person name="Crous P.W."/>
            <person name="Fauchery L."/>
            <person name="Girlanda M."/>
            <person name="Hayes R.D."/>
            <person name="Keri Z."/>
            <person name="LaButti K."/>
            <person name="Lipzen A."/>
            <person name="Lombard V."/>
            <person name="Magnuson J."/>
            <person name="Maillard F."/>
            <person name="Murat C."/>
            <person name="Nolan M."/>
            <person name="Ohm R.A."/>
            <person name="Pangilinan J."/>
            <person name="Pereira M.F."/>
            <person name="Perotto S."/>
            <person name="Peter M."/>
            <person name="Pfister S."/>
            <person name="Riley R."/>
            <person name="Sitrit Y."/>
            <person name="Stielow J.B."/>
            <person name="Szollosi G."/>
            <person name="Zifcakova L."/>
            <person name="Stursova M."/>
            <person name="Spatafora J.W."/>
            <person name="Tedersoo L."/>
            <person name="Vaario L.M."/>
            <person name="Yamada A."/>
            <person name="Yan M."/>
            <person name="Wang P."/>
            <person name="Xu J."/>
            <person name="Bruns T."/>
            <person name="Baldrian P."/>
            <person name="Vilgalys R."/>
            <person name="Dunand C."/>
            <person name="Henrissat B."/>
            <person name="Grigoriev I.V."/>
            <person name="Hibbett D."/>
            <person name="Nagy L.G."/>
            <person name="Martin F.M."/>
        </authorList>
    </citation>
    <scope>NUCLEOTIDE SEQUENCE</scope>
    <source>
        <strain evidence="1">UH-Tt-Lm1</strain>
    </source>
</reference>
<name>A0A9P6HE91_9AGAM</name>
<sequence length="207" mass="22782">MHNEVADYMRGTDNPSTFARSLPFPDSIEIRQLINTSCSLNSKPIQRSNASMSLAHHPVAKEILFAPLPTSPLRIRSKGYRLIPPPPQPTPSHCLISPQNFSHPKPLHTCYLALQLSATPATLPGLKDTYPPSHSPFFPPARTTGPPLFLPVSEYYPRAVRSSPLWPLARSSNRWMPTASESELPKMSLPPGCATLSATRLVVGWSN</sequence>
<gene>
    <name evidence="1" type="ORF">BJ322DRAFT_825273</name>
</gene>
<protein>
    <submittedName>
        <fullName evidence="1">Uncharacterized protein</fullName>
    </submittedName>
</protein>
<proteinExistence type="predicted"/>
<dbReference type="Proteomes" id="UP000736335">
    <property type="component" value="Unassembled WGS sequence"/>
</dbReference>
<organism evidence="1 2">
    <name type="scientific">Thelephora terrestris</name>
    <dbReference type="NCBI Taxonomy" id="56493"/>
    <lineage>
        <taxon>Eukaryota</taxon>
        <taxon>Fungi</taxon>
        <taxon>Dikarya</taxon>
        <taxon>Basidiomycota</taxon>
        <taxon>Agaricomycotina</taxon>
        <taxon>Agaricomycetes</taxon>
        <taxon>Thelephorales</taxon>
        <taxon>Thelephoraceae</taxon>
        <taxon>Thelephora</taxon>
    </lineage>
</organism>
<dbReference type="EMBL" id="WIUZ02000007">
    <property type="protein sequence ID" value="KAF9785330.1"/>
    <property type="molecule type" value="Genomic_DNA"/>
</dbReference>
<reference evidence="1" key="2">
    <citation type="submission" date="2020-11" db="EMBL/GenBank/DDBJ databases">
        <authorList>
            <consortium name="DOE Joint Genome Institute"/>
            <person name="Kuo A."/>
            <person name="Miyauchi S."/>
            <person name="Kiss E."/>
            <person name="Drula E."/>
            <person name="Kohler A."/>
            <person name="Sanchez-Garcia M."/>
            <person name="Andreopoulos B."/>
            <person name="Barry K.W."/>
            <person name="Bonito G."/>
            <person name="Buee M."/>
            <person name="Carver A."/>
            <person name="Chen C."/>
            <person name="Cichocki N."/>
            <person name="Clum A."/>
            <person name="Culley D."/>
            <person name="Crous P.W."/>
            <person name="Fauchery L."/>
            <person name="Girlanda M."/>
            <person name="Hayes R."/>
            <person name="Keri Z."/>
            <person name="Labutti K."/>
            <person name="Lipzen A."/>
            <person name="Lombard V."/>
            <person name="Magnuson J."/>
            <person name="Maillard F."/>
            <person name="Morin E."/>
            <person name="Murat C."/>
            <person name="Nolan M."/>
            <person name="Ohm R."/>
            <person name="Pangilinan J."/>
            <person name="Pereira M."/>
            <person name="Perotto S."/>
            <person name="Peter M."/>
            <person name="Riley R."/>
            <person name="Sitrit Y."/>
            <person name="Stielow B."/>
            <person name="Szollosi G."/>
            <person name="Zifcakova L."/>
            <person name="Stursova M."/>
            <person name="Spatafora J.W."/>
            <person name="Tedersoo L."/>
            <person name="Vaario L.-M."/>
            <person name="Yamada A."/>
            <person name="Yan M."/>
            <person name="Wang P."/>
            <person name="Xu J."/>
            <person name="Bruns T."/>
            <person name="Baldrian P."/>
            <person name="Vilgalys R."/>
            <person name="Henrissat B."/>
            <person name="Grigoriev I.V."/>
            <person name="Hibbett D."/>
            <person name="Nagy L.G."/>
            <person name="Martin F.M."/>
        </authorList>
    </citation>
    <scope>NUCLEOTIDE SEQUENCE</scope>
    <source>
        <strain evidence="1">UH-Tt-Lm1</strain>
    </source>
</reference>
<evidence type="ECO:0000313" key="1">
    <source>
        <dbReference type="EMBL" id="KAF9785330.1"/>
    </source>
</evidence>
<keyword evidence="2" id="KW-1185">Reference proteome</keyword>
<comment type="caution">
    <text evidence="1">The sequence shown here is derived from an EMBL/GenBank/DDBJ whole genome shotgun (WGS) entry which is preliminary data.</text>
</comment>
<accession>A0A9P6HE91</accession>